<comment type="subcellular location">
    <subcellularLocation>
        <location evidence="1 7">Cell membrane</location>
        <topology evidence="1 7">Multi-pass membrane protein</topology>
    </subcellularLocation>
</comment>
<accession>U4TNW6</accession>
<reference evidence="11" key="1">
    <citation type="journal article" date="2013" name="Genome Announc.">
        <title>Whole-Genome Sequencing of Lactobacillus shenzhenensis Strain LY-73T.</title>
        <authorList>
            <person name="Lin Z."/>
            <person name="Liu Z."/>
            <person name="Yang R."/>
            <person name="Zou Y."/>
            <person name="Wan D."/>
            <person name="Chen J."/>
            <person name="Guo M."/>
            <person name="Zhao J."/>
            <person name="Fang C."/>
            <person name="Yang R."/>
            <person name="Liu F."/>
        </authorList>
    </citation>
    <scope>NUCLEOTIDE SEQUENCE [LARGE SCALE GENOMIC DNA]</scope>
    <source>
        <strain evidence="11">LY-73</strain>
    </source>
</reference>
<dbReference type="PANTHER" id="PTHR43744:SF9">
    <property type="entry name" value="POLYGALACTURONAN_RHAMNOGALACTURONAN TRANSPORT SYSTEM PERMEASE PROTEIN YTCP"/>
    <property type="match status" value="1"/>
</dbReference>
<dbReference type="PANTHER" id="PTHR43744">
    <property type="entry name" value="ABC TRANSPORTER PERMEASE PROTEIN MG189-RELATED-RELATED"/>
    <property type="match status" value="1"/>
</dbReference>
<feature type="transmembrane region" description="Helical" evidence="7">
    <location>
        <begin position="276"/>
        <end position="295"/>
    </location>
</feature>
<dbReference type="InterPro" id="IPR035906">
    <property type="entry name" value="MetI-like_sf"/>
</dbReference>
<evidence type="ECO:0000256" key="8">
    <source>
        <dbReference type="SAM" id="MobiDB-lite"/>
    </source>
</evidence>
<feature type="transmembrane region" description="Helical" evidence="7">
    <location>
        <begin position="93"/>
        <end position="116"/>
    </location>
</feature>
<dbReference type="InterPro" id="IPR000515">
    <property type="entry name" value="MetI-like"/>
</dbReference>
<evidence type="ECO:0000259" key="9">
    <source>
        <dbReference type="PROSITE" id="PS50928"/>
    </source>
</evidence>
<keyword evidence="2 7" id="KW-0813">Transport</keyword>
<feature type="transmembrane region" description="Helical" evidence="7">
    <location>
        <begin position="29"/>
        <end position="50"/>
    </location>
</feature>
<sequence length="310" mass="34885">MELNTAQKSPFGGKRKTGTKVRETKGTRVFNVVNIVILTLFTLIIVVPLWNIVISSFASSTALSNGNFIFWPQQLSLDNYRAVFRDPGLWRAFFISVAKTGVGVITHTLFCAIVAYPLSKRRLRGRKLYSTMGIITMFFSGGMIPTYLLIKSLGMLNTFWVYIIPSLFSYYDVIILMNFFRQVPDSLEESAKIDGASDFRVFWSIILPLSKPALATIALFNGVWQWNDFMTTKLYVTNEGLYPLQMRLYDIIVQAQAASTTGLKAQVAINTTSRGVQLATIMITILPILILYPFVQRYFVSGTMLGAVKE</sequence>
<feature type="region of interest" description="Disordered" evidence="8">
    <location>
        <begin position="1"/>
        <end position="20"/>
    </location>
</feature>
<keyword evidence="3" id="KW-1003">Cell membrane</keyword>
<dbReference type="HOGENOM" id="CLU_016047_1_0_9"/>
<feature type="transmembrane region" description="Helical" evidence="7">
    <location>
        <begin position="159"/>
        <end position="180"/>
    </location>
</feature>
<dbReference type="GO" id="GO:0055085">
    <property type="term" value="P:transmembrane transport"/>
    <property type="evidence" value="ECO:0007669"/>
    <property type="project" value="InterPro"/>
</dbReference>
<dbReference type="PROSITE" id="PS50928">
    <property type="entry name" value="ABC_TM1"/>
    <property type="match status" value="1"/>
</dbReference>
<dbReference type="Proteomes" id="UP000030647">
    <property type="component" value="Unassembled WGS sequence"/>
</dbReference>
<name>U4TNW6_9LACO</name>
<keyword evidence="6 7" id="KW-0472">Membrane</keyword>
<dbReference type="SUPFAM" id="SSF161098">
    <property type="entry name" value="MetI-like"/>
    <property type="match status" value="1"/>
</dbReference>
<dbReference type="OrthoDB" id="9794684at2"/>
<organism evidence="10 11">
    <name type="scientific">Schleiferilactobacillus shenzhenensis LY-73</name>
    <dbReference type="NCBI Taxonomy" id="1231336"/>
    <lineage>
        <taxon>Bacteria</taxon>
        <taxon>Bacillati</taxon>
        <taxon>Bacillota</taxon>
        <taxon>Bacilli</taxon>
        <taxon>Lactobacillales</taxon>
        <taxon>Lactobacillaceae</taxon>
        <taxon>Schleiferilactobacillus</taxon>
    </lineage>
</organism>
<proteinExistence type="inferred from homology"/>
<gene>
    <name evidence="10" type="primary">lplC</name>
    <name evidence="10" type="ORF">L248_3078</name>
</gene>
<evidence type="ECO:0000256" key="7">
    <source>
        <dbReference type="RuleBase" id="RU363032"/>
    </source>
</evidence>
<evidence type="ECO:0000256" key="2">
    <source>
        <dbReference type="ARBA" id="ARBA00022448"/>
    </source>
</evidence>
<dbReference type="Pfam" id="PF00528">
    <property type="entry name" value="BPD_transp_1"/>
    <property type="match status" value="1"/>
</dbReference>
<dbReference type="EMBL" id="KI271589">
    <property type="protein sequence ID" value="ERL65140.1"/>
    <property type="molecule type" value="Genomic_DNA"/>
</dbReference>
<evidence type="ECO:0000256" key="5">
    <source>
        <dbReference type="ARBA" id="ARBA00022989"/>
    </source>
</evidence>
<evidence type="ECO:0000256" key="3">
    <source>
        <dbReference type="ARBA" id="ARBA00022475"/>
    </source>
</evidence>
<evidence type="ECO:0000313" key="11">
    <source>
        <dbReference type="Proteomes" id="UP000030647"/>
    </source>
</evidence>
<evidence type="ECO:0000256" key="6">
    <source>
        <dbReference type="ARBA" id="ARBA00023136"/>
    </source>
</evidence>
<protein>
    <submittedName>
        <fullName evidence="10">LplC</fullName>
    </submittedName>
</protein>
<dbReference type="Gene3D" id="1.10.3720.10">
    <property type="entry name" value="MetI-like"/>
    <property type="match status" value="1"/>
</dbReference>
<dbReference type="CDD" id="cd06261">
    <property type="entry name" value="TM_PBP2"/>
    <property type="match status" value="1"/>
</dbReference>
<dbReference type="eggNOG" id="COG0395">
    <property type="taxonomic scope" value="Bacteria"/>
</dbReference>
<comment type="similarity">
    <text evidence="7">Belongs to the binding-protein-dependent transport system permease family.</text>
</comment>
<keyword evidence="5 7" id="KW-1133">Transmembrane helix</keyword>
<feature type="transmembrane region" description="Helical" evidence="7">
    <location>
        <begin position="201"/>
        <end position="224"/>
    </location>
</feature>
<evidence type="ECO:0000256" key="1">
    <source>
        <dbReference type="ARBA" id="ARBA00004651"/>
    </source>
</evidence>
<evidence type="ECO:0000313" key="10">
    <source>
        <dbReference type="EMBL" id="ERL65140.1"/>
    </source>
</evidence>
<keyword evidence="4 7" id="KW-0812">Transmembrane</keyword>
<evidence type="ECO:0000256" key="4">
    <source>
        <dbReference type="ARBA" id="ARBA00022692"/>
    </source>
</evidence>
<keyword evidence="11" id="KW-1185">Reference proteome</keyword>
<dbReference type="AlphaFoldDB" id="U4TNW6"/>
<feature type="transmembrane region" description="Helical" evidence="7">
    <location>
        <begin position="128"/>
        <end position="147"/>
    </location>
</feature>
<dbReference type="GO" id="GO:0005886">
    <property type="term" value="C:plasma membrane"/>
    <property type="evidence" value="ECO:0007669"/>
    <property type="project" value="UniProtKB-SubCell"/>
</dbReference>
<dbReference type="STRING" id="1231336.L248_3078"/>
<feature type="domain" description="ABC transmembrane type-1" evidence="9">
    <location>
        <begin position="93"/>
        <end position="295"/>
    </location>
</feature>